<feature type="region of interest" description="Disordered" evidence="5">
    <location>
        <begin position="353"/>
        <end position="373"/>
    </location>
</feature>
<feature type="compositionally biased region" description="Basic and acidic residues" evidence="5">
    <location>
        <begin position="456"/>
        <end position="481"/>
    </location>
</feature>
<dbReference type="GO" id="GO:0007031">
    <property type="term" value="P:peroxisome organization"/>
    <property type="evidence" value="ECO:0007669"/>
    <property type="project" value="UniProtKB-ARBA"/>
</dbReference>
<accession>A0A433QHN3</accession>
<feature type="transmembrane region" description="Helical" evidence="6">
    <location>
        <begin position="83"/>
        <end position="114"/>
    </location>
</feature>
<evidence type="ECO:0000259" key="7">
    <source>
        <dbReference type="SMART" id="SM00693"/>
    </source>
</evidence>
<evidence type="ECO:0000256" key="4">
    <source>
        <dbReference type="ARBA" id="ARBA00023136"/>
    </source>
</evidence>
<keyword evidence="4 6" id="KW-0472">Membrane</keyword>
<dbReference type="AlphaFoldDB" id="A0A433QHN3"/>
<feature type="transmembrane region" description="Helical" evidence="6">
    <location>
        <begin position="187"/>
        <end position="212"/>
    </location>
</feature>
<dbReference type="Proteomes" id="UP000274822">
    <property type="component" value="Unassembled WGS sequence"/>
</dbReference>
<evidence type="ECO:0000259" key="8">
    <source>
        <dbReference type="SMART" id="SM00694"/>
    </source>
</evidence>
<dbReference type="InterPro" id="IPR010482">
    <property type="entry name" value="TECPR1-like_DysF"/>
</dbReference>
<dbReference type="InterPro" id="IPR006614">
    <property type="entry name" value="Peroxin/Ferlin"/>
</dbReference>
<evidence type="ECO:0000256" key="1">
    <source>
        <dbReference type="ARBA" id="ARBA00004127"/>
    </source>
</evidence>
<feature type="domain" description="Peroxin/Ferlin" evidence="8">
    <location>
        <begin position="403"/>
        <end position="436"/>
    </location>
</feature>
<keyword evidence="3 6" id="KW-1133">Transmembrane helix</keyword>
<evidence type="ECO:0000256" key="6">
    <source>
        <dbReference type="SAM" id="Phobius"/>
    </source>
</evidence>
<dbReference type="GO" id="GO:0012505">
    <property type="term" value="C:endomembrane system"/>
    <property type="evidence" value="ECO:0007669"/>
    <property type="project" value="UniProtKB-SubCell"/>
</dbReference>
<keyword evidence="2 6" id="KW-0812">Transmembrane</keyword>
<dbReference type="PANTHER" id="PTHR31679">
    <property type="entry name" value="PEROXISOMAL MEMBRANE PROTEIN PEX30-RELATED"/>
    <property type="match status" value="1"/>
</dbReference>
<name>A0A433QHN3_9FUNG</name>
<dbReference type="SMART" id="SM00693">
    <property type="entry name" value="DysFN"/>
    <property type="match status" value="1"/>
</dbReference>
<evidence type="ECO:0000256" key="2">
    <source>
        <dbReference type="ARBA" id="ARBA00022692"/>
    </source>
</evidence>
<dbReference type="Pfam" id="PF06398">
    <property type="entry name" value="Pex24p"/>
    <property type="match status" value="1"/>
</dbReference>
<evidence type="ECO:0000313" key="9">
    <source>
        <dbReference type="EMBL" id="RUS29316.1"/>
    </source>
</evidence>
<feature type="compositionally biased region" description="Basic and acidic residues" evidence="5">
    <location>
        <begin position="495"/>
        <end position="504"/>
    </location>
</feature>
<feature type="compositionally biased region" description="Low complexity" evidence="5">
    <location>
        <begin position="359"/>
        <end position="373"/>
    </location>
</feature>
<evidence type="ECO:0000256" key="3">
    <source>
        <dbReference type="ARBA" id="ARBA00022989"/>
    </source>
</evidence>
<dbReference type="GO" id="GO:0005778">
    <property type="term" value="C:peroxisomal membrane"/>
    <property type="evidence" value="ECO:0007669"/>
    <property type="project" value="TreeGrafter"/>
</dbReference>
<dbReference type="EMBL" id="RBNJ01005305">
    <property type="protein sequence ID" value="RUS29316.1"/>
    <property type="molecule type" value="Genomic_DNA"/>
</dbReference>
<comment type="caution">
    <text evidence="9">The sequence shown here is derived from an EMBL/GenBank/DDBJ whole genome shotgun (WGS) entry which is preliminary data.</text>
</comment>
<keyword evidence="10" id="KW-1185">Reference proteome</keyword>
<feature type="domain" description="Peroxin/Ferlin" evidence="7">
    <location>
        <begin position="313"/>
        <end position="394"/>
    </location>
</feature>
<comment type="subcellular location">
    <subcellularLocation>
        <location evidence="1">Endomembrane system</location>
        <topology evidence="1">Multi-pass membrane protein</topology>
    </subcellularLocation>
</comment>
<evidence type="ECO:0000313" key="10">
    <source>
        <dbReference type="Proteomes" id="UP000274822"/>
    </source>
</evidence>
<sequence>MSSFDAQSFYLAGLVPNNYMQPRTNSITAPDSTAKLPSQPIDFVYSIPPSVTRLLTYCTPAIHFLFYLLKLTTWQTRNASESVLFLAAWWLVCLWLREILVYGTTWALVTWMAWTWIQRSKRERLGKPMPAPSATSSADLNRALAELEVIVDHVGVFHRALAALLARLDWSDPAETHLILNVALYTYLPWLLLSYLVPLRCMILAAGSLLICWSSPWMRVIRLAIARSPVMRYLGEITLGAIISLGAPRTWRALPTRQFSVRAFIQRAREEQRRMMGGGGGRRSTWGFQTGDGKQEEANKSATTTVPKVKETDLIFRFVMYENQRWWLGLDWTNNLLPSERLPWTDEYGEPTPSKSRFTLPPLTHTTTPHPTDPTLQIRKTMAWSWADPDWWLDVEGDVDKEGWEYGQGGWKQFSSKTGVNAFVRRRKWVRAARLEEREEEISTEVTQEVENLVVEKSESTKGGGENKDESDRGVMFHEEPESQENGSAWTSAAKIRDEGYLKRRETRKATVS</sequence>
<feature type="region of interest" description="Disordered" evidence="5">
    <location>
        <begin position="456"/>
        <end position="513"/>
    </location>
</feature>
<reference evidence="9 10" key="1">
    <citation type="journal article" date="2018" name="New Phytol.">
        <title>Phylogenomics of Endogonaceae and evolution of mycorrhizas within Mucoromycota.</title>
        <authorList>
            <person name="Chang Y."/>
            <person name="Desiro A."/>
            <person name="Na H."/>
            <person name="Sandor L."/>
            <person name="Lipzen A."/>
            <person name="Clum A."/>
            <person name="Barry K."/>
            <person name="Grigoriev I.V."/>
            <person name="Martin F.M."/>
            <person name="Stajich J.E."/>
            <person name="Smith M.E."/>
            <person name="Bonito G."/>
            <person name="Spatafora J.W."/>
        </authorList>
    </citation>
    <scope>NUCLEOTIDE SEQUENCE [LARGE SCALE GENOMIC DNA]</scope>
    <source>
        <strain evidence="9 10">AD002</strain>
    </source>
</reference>
<gene>
    <name evidence="9" type="ORF">BC938DRAFT_480796</name>
</gene>
<proteinExistence type="predicted"/>
<feature type="region of interest" description="Disordered" evidence="5">
    <location>
        <begin position="274"/>
        <end position="304"/>
    </location>
</feature>
<dbReference type="SMART" id="SM00694">
    <property type="entry name" value="DysFC"/>
    <property type="match status" value="1"/>
</dbReference>
<dbReference type="PANTHER" id="PTHR31679:SF2">
    <property type="entry name" value="PEROXISOMAL MEMBRANE PROTEIN PEX30-RELATED"/>
    <property type="match status" value="1"/>
</dbReference>
<organism evidence="9 10">
    <name type="scientific">Jimgerdemannia flammicorona</name>
    <dbReference type="NCBI Taxonomy" id="994334"/>
    <lineage>
        <taxon>Eukaryota</taxon>
        <taxon>Fungi</taxon>
        <taxon>Fungi incertae sedis</taxon>
        <taxon>Mucoromycota</taxon>
        <taxon>Mucoromycotina</taxon>
        <taxon>Endogonomycetes</taxon>
        <taxon>Endogonales</taxon>
        <taxon>Endogonaceae</taxon>
        <taxon>Jimgerdemannia</taxon>
    </lineage>
</organism>
<evidence type="ECO:0000256" key="5">
    <source>
        <dbReference type="SAM" id="MobiDB-lite"/>
    </source>
</evidence>
<dbReference type="InterPro" id="IPR052646">
    <property type="entry name" value="Peroxisomal_PEX28-32"/>
</dbReference>
<protein>
    <submittedName>
        <fullName evidence="9">Integral peroxisomal membrane peroxin-domain-containing protein</fullName>
    </submittedName>
</protein>